<accession>A0A2T0V4D0</accession>
<reference evidence="1 2" key="1">
    <citation type="submission" date="2018-03" db="EMBL/GenBank/DDBJ databases">
        <title>Genomic Encyclopedia of Type Strains, Phase III (KMG-III): the genomes of soil and plant-associated and newly described type strains.</title>
        <authorList>
            <person name="Whitman W."/>
        </authorList>
    </citation>
    <scope>NUCLEOTIDE SEQUENCE [LARGE SCALE GENOMIC DNA]</scope>
    <source>
        <strain evidence="1 2">CGMCC 1.12484</strain>
    </source>
</reference>
<organism evidence="1 2">
    <name type="scientific">Glaciihabitans tibetensis</name>
    <dbReference type="NCBI Taxonomy" id="1266600"/>
    <lineage>
        <taxon>Bacteria</taxon>
        <taxon>Bacillati</taxon>
        <taxon>Actinomycetota</taxon>
        <taxon>Actinomycetes</taxon>
        <taxon>Micrococcales</taxon>
        <taxon>Microbacteriaceae</taxon>
        <taxon>Glaciihabitans</taxon>
    </lineage>
</organism>
<evidence type="ECO:0000313" key="1">
    <source>
        <dbReference type="EMBL" id="PRY65021.1"/>
    </source>
</evidence>
<sequence length="62" mass="6595">MTNETDPTVNQAIDGVWNSHQGLATDQVISVLHEAVKAVGGHLEEDEYTRIGAAIADGTYKG</sequence>
<gene>
    <name evidence="1" type="ORF">B0I08_11138</name>
</gene>
<dbReference type="RefSeq" id="WP_106214837.1">
    <property type="nucleotide sequence ID" value="NZ_PVTL01000011.1"/>
</dbReference>
<dbReference type="AlphaFoldDB" id="A0A2T0V4D0"/>
<dbReference type="Proteomes" id="UP000237983">
    <property type="component" value="Unassembled WGS sequence"/>
</dbReference>
<comment type="caution">
    <text evidence="1">The sequence shown here is derived from an EMBL/GenBank/DDBJ whole genome shotgun (WGS) entry which is preliminary data.</text>
</comment>
<dbReference type="EMBL" id="PVTL01000011">
    <property type="protein sequence ID" value="PRY65021.1"/>
    <property type="molecule type" value="Genomic_DNA"/>
</dbReference>
<name>A0A2T0V4D0_9MICO</name>
<protein>
    <submittedName>
        <fullName evidence="1">Uncharacterized protein</fullName>
    </submittedName>
</protein>
<proteinExistence type="predicted"/>
<keyword evidence="2" id="KW-1185">Reference proteome</keyword>
<evidence type="ECO:0000313" key="2">
    <source>
        <dbReference type="Proteomes" id="UP000237983"/>
    </source>
</evidence>